<protein>
    <submittedName>
        <fullName evidence="2">SpoIIM</fullName>
    </submittedName>
</protein>
<evidence type="ECO:0000313" key="2">
    <source>
        <dbReference type="EMBL" id="CAA9240461.1"/>
    </source>
</evidence>
<gene>
    <name evidence="2" type="ORF">AVDCRST_MAG56-1398</name>
</gene>
<dbReference type="EMBL" id="CADCTQ010000130">
    <property type="protein sequence ID" value="CAA9240461.1"/>
    <property type="molecule type" value="Genomic_DNA"/>
</dbReference>
<feature type="transmembrane region" description="Helical" evidence="1">
    <location>
        <begin position="151"/>
        <end position="170"/>
    </location>
</feature>
<reference evidence="2" key="1">
    <citation type="submission" date="2020-02" db="EMBL/GenBank/DDBJ databases">
        <authorList>
            <person name="Meier V. D."/>
        </authorList>
    </citation>
    <scope>NUCLEOTIDE SEQUENCE</scope>
    <source>
        <strain evidence="2">AVDCRST_MAG56</strain>
    </source>
</reference>
<name>A0A6J4I2H1_9SPHI</name>
<organism evidence="2">
    <name type="scientific">uncultured Cytophagales bacterium</name>
    <dbReference type="NCBI Taxonomy" id="158755"/>
    <lineage>
        <taxon>Bacteria</taxon>
        <taxon>Pseudomonadati</taxon>
        <taxon>Bacteroidota</taxon>
        <taxon>Sphingobacteriia</taxon>
        <taxon>Sphingobacteriales</taxon>
        <taxon>environmental samples</taxon>
    </lineage>
</organism>
<sequence length="374" mass="42424">MEYACVNFLCKIIFYKGRDSLFNPFLFANFNQKERRHQQRCRAGASLYPPRMREAVFIKKNTPRWRQFEELLASPNQHNPDLLAGLFVQLTDDLSYARTHYPDSQTTSYLNLLAAKVHQSIYRNRKEDRGRFVHFWRYELPMLFHSAHRQLLYSAILFGLAVLIGAVSTAHDERFPRLILGDGYVNMTLENIRNGDPMGVYKSEGQFDMFGAITFNNVMVALRTFAFGILFSFGTGAMLVYNGIMLGAFQYFFHTQGLLVTSALSIWIHGTLEISAIIIAGCAGLVMGNSLLFPGTFSRVESFKHGAIKGLKIVIGLVPVFIVAGFLESYVTRLTGWPAWAKLLIIGASAAFIVWYFIIYPILLNRHADRSGQN</sequence>
<feature type="transmembrane region" description="Helical" evidence="1">
    <location>
        <begin position="220"/>
        <end position="241"/>
    </location>
</feature>
<feature type="transmembrane region" description="Helical" evidence="1">
    <location>
        <begin position="248"/>
        <end position="268"/>
    </location>
</feature>
<proteinExistence type="predicted"/>
<feature type="transmembrane region" description="Helical" evidence="1">
    <location>
        <begin position="274"/>
        <end position="293"/>
    </location>
</feature>
<feature type="transmembrane region" description="Helical" evidence="1">
    <location>
        <begin position="313"/>
        <end position="331"/>
    </location>
</feature>
<dbReference type="PANTHER" id="PTHR35337:SF1">
    <property type="entry name" value="SLR1478 PROTEIN"/>
    <property type="match status" value="1"/>
</dbReference>
<dbReference type="InterPro" id="IPR002798">
    <property type="entry name" value="SpoIIM-like"/>
</dbReference>
<evidence type="ECO:0000256" key="1">
    <source>
        <dbReference type="SAM" id="Phobius"/>
    </source>
</evidence>
<keyword evidence="1" id="KW-1133">Transmembrane helix</keyword>
<dbReference type="PANTHER" id="PTHR35337">
    <property type="entry name" value="SLR1478 PROTEIN"/>
    <property type="match status" value="1"/>
</dbReference>
<dbReference type="AlphaFoldDB" id="A0A6J4I2H1"/>
<feature type="transmembrane region" description="Helical" evidence="1">
    <location>
        <begin position="343"/>
        <end position="364"/>
    </location>
</feature>
<dbReference type="Pfam" id="PF01944">
    <property type="entry name" value="SpoIIM"/>
    <property type="match status" value="1"/>
</dbReference>
<accession>A0A6J4I2H1</accession>
<keyword evidence="1" id="KW-0812">Transmembrane</keyword>
<keyword evidence="1" id="KW-0472">Membrane</keyword>